<accession>A0A4R5YEQ9</accession>
<proteinExistence type="predicted"/>
<evidence type="ECO:0000256" key="1">
    <source>
        <dbReference type="SAM" id="MobiDB-lite"/>
    </source>
</evidence>
<dbReference type="EMBL" id="SMZT01000003">
    <property type="protein sequence ID" value="TDL42698.1"/>
    <property type="molecule type" value="Genomic_DNA"/>
</dbReference>
<evidence type="ECO:0000313" key="2">
    <source>
        <dbReference type="EMBL" id="TDL42698.1"/>
    </source>
</evidence>
<feature type="region of interest" description="Disordered" evidence="1">
    <location>
        <begin position="184"/>
        <end position="258"/>
    </location>
</feature>
<dbReference type="RefSeq" id="WP_133410010.1">
    <property type="nucleotide sequence ID" value="NZ_SMZT01000003.1"/>
</dbReference>
<dbReference type="AlphaFoldDB" id="A0A4R5YEQ9"/>
<reference evidence="2 3" key="1">
    <citation type="submission" date="2019-03" db="EMBL/GenBank/DDBJ databases">
        <title>Genome Sequencing and Assembly of Various Microbes Isolated from Partially Reclaimed Soil and Acid Mine Drainage (AMD) Site.</title>
        <authorList>
            <person name="Steinbock B."/>
            <person name="Bechtold R."/>
            <person name="Sevigny J.L."/>
            <person name="Thomas D."/>
            <person name="Cuthill L.R."/>
            <person name="Aveiro Johannsen E.J."/>
            <person name="Thomas K."/>
            <person name="Ghosh A."/>
        </authorList>
    </citation>
    <scope>NUCLEOTIDE SEQUENCE [LARGE SCALE GENOMIC DNA]</scope>
    <source>
        <strain evidence="2 3">S-A3</strain>
    </source>
</reference>
<dbReference type="Proteomes" id="UP000295163">
    <property type="component" value="Unassembled WGS sequence"/>
</dbReference>
<name>A0A4R5YEQ9_KOCRO</name>
<sequence length="258" mass="26958">MDDSSPAGPVPDPDDAQLLRSVRRLVDRLAALPPERGDEPTPLGRHLSAVLGADVRTLPVVSEDFAPHRLADVDIALAELAGDGPDSLLGVSGGRSRDDLGLAELLTAPYSGADIGPVDYATRATGPATERQVVAFGIRCLTVDGVPVAVLQRMPRPEYGRPQVVLEVLAADPAVCGTFLARLRTRTPGPGCSGGTRGSSGSPPPPSTPRRRARRGPPAPSRRSWSAGPSSRRPSGARTRRTRTCPPPSTSSSPAGRR</sequence>
<evidence type="ECO:0000313" key="3">
    <source>
        <dbReference type="Proteomes" id="UP000295163"/>
    </source>
</evidence>
<gene>
    <name evidence="2" type="ORF">E2R59_07585</name>
</gene>
<dbReference type="GeneID" id="64347273"/>
<protein>
    <submittedName>
        <fullName evidence="2">Uncharacterized protein</fullName>
    </submittedName>
</protein>
<feature type="compositionally biased region" description="Low complexity" evidence="1">
    <location>
        <begin position="221"/>
        <end position="237"/>
    </location>
</feature>
<comment type="caution">
    <text evidence="2">The sequence shown here is derived from an EMBL/GenBank/DDBJ whole genome shotgun (WGS) entry which is preliminary data.</text>
</comment>
<organism evidence="2 3">
    <name type="scientific">Kocuria rosea</name>
    <name type="common">Deinococcus erythromyxa</name>
    <name type="synonym">Micrococcus rubens</name>
    <dbReference type="NCBI Taxonomy" id="1275"/>
    <lineage>
        <taxon>Bacteria</taxon>
        <taxon>Bacillati</taxon>
        <taxon>Actinomycetota</taxon>
        <taxon>Actinomycetes</taxon>
        <taxon>Micrococcales</taxon>
        <taxon>Micrococcaceae</taxon>
        <taxon>Kocuria</taxon>
    </lineage>
</organism>